<name>A0A1B8HLK1_9GAMM</name>
<protein>
    <submittedName>
        <fullName evidence="1">Uncharacterized protein</fullName>
    </submittedName>
</protein>
<dbReference type="Proteomes" id="UP000092377">
    <property type="component" value="Unassembled WGS sequence"/>
</dbReference>
<reference evidence="2" key="1">
    <citation type="submission" date="2016-06" db="EMBL/GenBank/DDBJ databases">
        <authorList>
            <person name="Butler K."/>
        </authorList>
    </citation>
    <scope>NUCLEOTIDE SEQUENCE [LARGE SCALE GENOMIC DNA]</scope>
    <source>
        <strain evidence="2">GCSL-Mp20</strain>
    </source>
</reference>
<comment type="caution">
    <text evidence="1">The sequence shown here is derived from an EMBL/GenBank/DDBJ whole genome shotgun (WGS) entry which is preliminary data.</text>
</comment>
<accession>A0A1B8HLK1</accession>
<evidence type="ECO:0000313" key="1">
    <source>
        <dbReference type="EMBL" id="OBU10293.1"/>
    </source>
</evidence>
<dbReference type="AlphaFoldDB" id="A0A1B8HLK1"/>
<keyword evidence="2" id="KW-1185">Reference proteome</keyword>
<sequence>MPDFIFLSKGQWLENLLFLREISLCDPEIHLSLSYLEAEINESSLDIFKKNIELNILQQYFKLRELSPKIIKSLTGDDETIKNQHSPNLKITNIWM</sequence>
<dbReference type="RefSeq" id="WP_067401767.1">
    <property type="nucleotide sequence ID" value="NZ_LZEY01000015.1"/>
</dbReference>
<proteinExistence type="predicted"/>
<gene>
    <name evidence="1" type="ORF">AYY18_18595</name>
</gene>
<evidence type="ECO:0000313" key="2">
    <source>
        <dbReference type="Proteomes" id="UP000092377"/>
    </source>
</evidence>
<dbReference type="EMBL" id="LZEY01000015">
    <property type="protein sequence ID" value="OBU10293.1"/>
    <property type="molecule type" value="Genomic_DNA"/>
</dbReference>
<organism evidence="1 2">
    <name type="scientific">Morganella psychrotolerans</name>
    <dbReference type="NCBI Taxonomy" id="368603"/>
    <lineage>
        <taxon>Bacteria</taxon>
        <taxon>Pseudomonadati</taxon>
        <taxon>Pseudomonadota</taxon>
        <taxon>Gammaproteobacteria</taxon>
        <taxon>Enterobacterales</taxon>
        <taxon>Morganellaceae</taxon>
        <taxon>Morganella</taxon>
    </lineage>
</organism>